<feature type="region of interest" description="Disordered" evidence="1">
    <location>
        <begin position="367"/>
        <end position="403"/>
    </location>
</feature>
<feature type="compositionally biased region" description="Low complexity" evidence="1">
    <location>
        <begin position="392"/>
        <end position="401"/>
    </location>
</feature>
<organism evidence="2 3">
    <name type="scientific">Truncatella angustata</name>
    <dbReference type="NCBI Taxonomy" id="152316"/>
    <lineage>
        <taxon>Eukaryota</taxon>
        <taxon>Fungi</taxon>
        <taxon>Dikarya</taxon>
        <taxon>Ascomycota</taxon>
        <taxon>Pezizomycotina</taxon>
        <taxon>Sordariomycetes</taxon>
        <taxon>Xylariomycetidae</taxon>
        <taxon>Amphisphaeriales</taxon>
        <taxon>Sporocadaceae</taxon>
        <taxon>Truncatella</taxon>
    </lineage>
</organism>
<comment type="caution">
    <text evidence="2">The sequence shown here is derived from an EMBL/GenBank/DDBJ whole genome shotgun (WGS) entry which is preliminary data.</text>
</comment>
<feature type="region of interest" description="Disordered" evidence="1">
    <location>
        <begin position="435"/>
        <end position="463"/>
    </location>
</feature>
<dbReference type="Proteomes" id="UP000758603">
    <property type="component" value="Unassembled WGS sequence"/>
</dbReference>
<dbReference type="RefSeq" id="XP_045955396.1">
    <property type="nucleotide sequence ID" value="XM_046100540.1"/>
</dbReference>
<dbReference type="GeneID" id="70129432"/>
<feature type="compositionally biased region" description="Polar residues" evidence="1">
    <location>
        <begin position="19"/>
        <end position="28"/>
    </location>
</feature>
<dbReference type="EMBL" id="JAGPXC010000007">
    <property type="protein sequence ID" value="KAH6648889.1"/>
    <property type="molecule type" value="Genomic_DNA"/>
</dbReference>
<gene>
    <name evidence="2" type="ORF">BKA67DRAFT_538900</name>
</gene>
<protein>
    <submittedName>
        <fullName evidence="2">Uncharacterized protein</fullName>
    </submittedName>
</protein>
<reference evidence="2" key="1">
    <citation type="journal article" date="2021" name="Nat. Commun.">
        <title>Genetic determinants of endophytism in the Arabidopsis root mycobiome.</title>
        <authorList>
            <person name="Mesny F."/>
            <person name="Miyauchi S."/>
            <person name="Thiergart T."/>
            <person name="Pickel B."/>
            <person name="Atanasova L."/>
            <person name="Karlsson M."/>
            <person name="Huettel B."/>
            <person name="Barry K.W."/>
            <person name="Haridas S."/>
            <person name="Chen C."/>
            <person name="Bauer D."/>
            <person name="Andreopoulos W."/>
            <person name="Pangilinan J."/>
            <person name="LaButti K."/>
            <person name="Riley R."/>
            <person name="Lipzen A."/>
            <person name="Clum A."/>
            <person name="Drula E."/>
            <person name="Henrissat B."/>
            <person name="Kohler A."/>
            <person name="Grigoriev I.V."/>
            <person name="Martin F.M."/>
            <person name="Hacquard S."/>
        </authorList>
    </citation>
    <scope>NUCLEOTIDE SEQUENCE</scope>
    <source>
        <strain evidence="2">MPI-SDFR-AT-0073</strain>
    </source>
</reference>
<evidence type="ECO:0000313" key="3">
    <source>
        <dbReference type="Proteomes" id="UP000758603"/>
    </source>
</evidence>
<name>A0A9P8UFE0_9PEZI</name>
<feature type="region of interest" description="Disordered" evidence="1">
    <location>
        <begin position="55"/>
        <end position="82"/>
    </location>
</feature>
<sequence>MLAARDQENLVARHHSGTALKQQQNGQLGTRYPKTPIKIPLNDENAGHLKGAKSVLGNRTKGNENAMASKGFKGQDKSNFVTPMQPRNRAVLGDKTTNAKAQALQTVNVKSAIKEIQMSKGKAPTTVKPKQKQPQVETQKLLIHAQVEDPLSEEEPEYCPPRPKDLPYESDVFPDGVLTFDMLKPENRMKGFYQYYFDPIGEDGVSKSEREEREATRKALEEADRKIKEDFDNFEWPSVQDEIDEANNVKPLKSKPTTLTTAQSKAKEVRLATATRRPLSSLTSRTAASALTMDDATKSLQRRTLKPVLAPVARKKAASFTIPRLTGNKSAVPQPPAVRRTPMANIEANSRTTLGYNKGRAAASALLSGTTRPGAKRAPSPFKPKAAGLPRSATTASTDSDMTITPSRFAKTLIPASVDDELWKERVPFLSIFHPEDDDDDCDFAGGPLPELEDDDFQMQLPE</sequence>
<dbReference type="OrthoDB" id="5327145at2759"/>
<evidence type="ECO:0000313" key="2">
    <source>
        <dbReference type="EMBL" id="KAH6648889.1"/>
    </source>
</evidence>
<dbReference type="AlphaFoldDB" id="A0A9P8UFE0"/>
<keyword evidence="3" id="KW-1185">Reference proteome</keyword>
<accession>A0A9P8UFE0</accession>
<feature type="region of interest" description="Disordered" evidence="1">
    <location>
        <begin position="1"/>
        <end position="33"/>
    </location>
</feature>
<proteinExistence type="predicted"/>
<evidence type="ECO:0000256" key="1">
    <source>
        <dbReference type="SAM" id="MobiDB-lite"/>
    </source>
</evidence>